<gene>
    <name evidence="1" type="ORF">KACHI17_08330</name>
</gene>
<dbReference type="AlphaFoldDB" id="A0AAT9GH43"/>
<proteinExistence type="predicted"/>
<protein>
    <submittedName>
        <fullName evidence="1">Uncharacterized protein</fullName>
    </submittedName>
</protein>
<name>A0AAT9GH43_9BACT</name>
<organism evidence="1">
    <name type="scientific">Sediminibacterium sp. KACHI17</name>
    <dbReference type="NCBI Taxonomy" id="1751071"/>
    <lineage>
        <taxon>Bacteria</taxon>
        <taxon>Pseudomonadati</taxon>
        <taxon>Bacteroidota</taxon>
        <taxon>Chitinophagia</taxon>
        <taxon>Chitinophagales</taxon>
        <taxon>Chitinophagaceae</taxon>
        <taxon>Sediminibacterium</taxon>
    </lineage>
</organism>
<evidence type="ECO:0000313" key="1">
    <source>
        <dbReference type="EMBL" id="BFG69952.1"/>
    </source>
</evidence>
<accession>A0AAT9GH43</accession>
<reference evidence="1" key="1">
    <citation type="submission" date="2024-02" db="EMBL/GenBank/DDBJ databases">
        <title>Sediminibacterium planktonica sp. nov. and Sediminibacterium longus sp. nov., isolated from surface lake and river water.</title>
        <authorList>
            <person name="Watanabe K."/>
            <person name="Takemine S."/>
            <person name="Ishii Y."/>
            <person name="Ogata Y."/>
            <person name="Shindo C."/>
            <person name="Suda W."/>
        </authorList>
    </citation>
    <scope>NUCLEOTIDE SEQUENCE</scope>
    <source>
        <strain evidence="1">KACHI17</strain>
    </source>
</reference>
<sequence>MKSNVMPSIIQLEAEELKELVREVKETVAVDVINTKKAIESAPFGAIDLWKVRRNVKTARASFHWEY</sequence>
<dbReference type="EMBL" id="AP029612">
    <property type="protein sequence ID" value="BFG69952.1"/>
    <property type="molecule type" value="Genomic_DNA"/>
</dbReference>
<dbReference type="RefSeq" id="WP_353550249.1">
    <property type="nucleotide sequence ID" value="NZ_AP029612.1"/>
</dbReference>